<dbReference type="AlphaFoldDB" id="A0A1E8GMW6"/>
<dbReference type="PANTHER" id="PTHR21599">
    <property type="entry name" value="GLYCERATE KINASE"/>
    <property type="match status" value="1"/>
</dbReference>
<dbReference type="EMBL" id="MKIR01000023">
    <property type="protein sequence ID" value="OFI48868.1"/>
    <property type="molecule type" value="Genomic_DNA"/>
</dbReference>
<proteinExistence type="inferred from homology"/>
<dbReference type="Pfam" id="PF02595">
    <property type="entry name" value="Gly_kinase"/>
    <property type="match status" value="1"/>
</dbReference>
<dbReference type="PIRSF" id="PIRSF006078">
    <property type="entry name" value="GlxK"/>
    <property type="match status" value="1"/>
</dbReference>
<dbReference type="InterPro" id="IPR036129">
    <property type="entry name" value="Glycerate_kinase_sf"/>
</dbReference>
<gene>
    <name evidence="5" type="ORF">BG261_05635</name>
</gene>
<comment type="similarity">
    <text evidence="1 4">Belongs to the glycerate kinase type-1 family.</text>
</comment>
<evidence type="ECO:0000256" key="2">
    <source>
        <dbReference type="ARBA" id="ARBA00022679"/>
    </source>
</evidence>
<dbReference type="STRING" id="1859473.BG261_05635"/>
<dbReference type="InterPro" id="IPR018193">
    <property type="entry name" value="Glyc_kinase_flavodox-like_fold"/>
</dbReference>
<comment type="caution">
    <text evidence="5">The sequence shown here is derived from an EMBL/GenBank/DDBJ whole genome shotgun (WGS) entry which is preliminary data.</text>
</comment>
<dbReference type="Proteomes" id="UP000178622">
    <property type="component" value="Unassembled WGS sequence"/>
</dbReference>
<dbReference type="PANTHER" id="PTHR21599:SF0">
    <property type="entry name" value="GLYCERATE KINASE"/>
    <property type="match status" value="1"/>
</dbReference>
<dbReference type="GO" id="GO:0031388">
    <property type="term" value="P:organic acid phosphorylation"/>
    <property type="evidence" value="ECO:0007669"/>
    <property type="project" value="UniProtKB-UniRule"/>
</dbReference>
<dbReference type="InterPro" id="IPR018197">
    <property type="entry name" value="Glycerate_kinase_RE-like"/>
</dbReference>
<dbReference type="NCBIfam" id="TIGR00045">
    <property type="entry name" value="glycerate kinase"/>
    <property type="match status" value="1"/>
</dbReference>
<dbReference type="Gene3D" id="3.90.1510.10">
    <property type="entry name" value="Glycerate kinase, domain 2"/>
    <property type="match status" value="1"/>
</dbReference>
<evidence type="ECO:0000313" key="5">
    <source>
        <dbReference type="EMBL" id="OFI48868.1"/>
    </source>
</evidence>
<evidence type="ECO:0000313" key="6">
    <source>
        <dbReference type="Proteomes" id="UP000178622"/>
    </source>
</evidence>
<evidence type="ECO:0000256" key="1">
    <source>
        <dbReference type="ARBA" id="ARBA00006284"/>
    </source>
</evidence>
<dbReference type="InterPro" id="IPR004381">
    <property type="entry name" value="Glycerate_kinase"/>
</dbReference>
<reference evidence="6" key="1">
    <citation type="submission" date="2016-09" db="EMBL/GenBank/DDBJ databases">
        <title>Draft genome sequence of a novel species of the family Streptococcaceae isolated from flowers.</title>
        <authorList>
            <person name="Chuah L.-O."/>
            <person name="Yap K.-P."/>
            <person name="Thong K.L."/>
            <person name="Liong M.T."/>
            <person name="Ahmad R."/>
            <person name="Rusul G."/>
        </authorList>
    </citation>
    <scope>NUCLEOTIDE SEQUENCE [LARGE SCALE GENOMIC DNA]</scope>
    <source>
        <strain evidence="6">DF1</strain>
    </source>
</reference>
<protein>
    <submittedName>
        <fullName evidence="5">Glycerate kinase</fullName>
    </submittedName>
</protein>
<keyword evidence="3 4" id="KW-0418">Kinase</keyword>
<dbReference type="SUPFAM" id="SSF110738">
    <property type="entry name" value="Glycerate kinase I"/>
    <property type="match status" value="1"/>
</dbReference>
<sequence>MTKFVLAPDSFKESMTARVACQSMAEGIRKIYPGAEIIQIPMADGGEGTLDCLMNSQDDQKIHEQVMGPLPNTLVSSHYGLIEQGKTAIIEMALVNGLELLPIEKRNPLVTSTYGTGQLIKYALDKGVEKIIICIGGSATNDGGAGMAQALGYRLLDKHGNEIPFGGGNLNLLKSIDCENSHPRLREVEIVVASDVTNPLTGLNGASNVFGRQKGATEEMVVELDSNLHHFAKVIARDLKINIEYMQGSGAAGGLGAGLLAFTNAKIISGFQIVSEQNELEEHISQADYIFTGEGGIDSQTAFGKVPSGVAKIAKKYNKPVIAFAGYVGEDLEVLYQEGITAIFGILTKAESLENALLKGKENLRIASGNVSRLIKINEKY</sequence>
<keyword evidence="2 4" id="KW-0808">Transferase</keyword>
<accession>A0A1E8GMW6</accession>
<dbReference type="GO" id="GO:0008887">
    <property type="term" value="F:glycerate kinase activity"/>
    <property type="evidence" value="ECO:0007669"/>
    <property type="project" value="UniProtKB-UniRule"/>
</dbReference>
<name>A0A1E8GMW6_9LACT</name>
<dbReference type="Gene3D" id="3.40.50.10350">
    <property type="entry name" value="Glycerate kinase, domain 1"/>
    <property type="match status" value="1"/>
</dbReference>
<keyword evidence="6" id="KW-1185">Reference proteome</keyword>
<evidence type="ECO:0000256" key="4">
    <source>
        <dbReference type="PIRNR" id="PIRNR006078"/>
    </source>
</evidence>
<evidence type="ECO:0000256" key="3">
    <source>
        <dbReference type="ARBA" id="ARBA00022777"/>
    </source>
</evidence>
<organism evidence="5 6">
    <name type="scientific">Floricoccus tropicus</name>
    <dbReference type="NCBI Taxonomy" id="1859473"/>
    <lineage>
        <taxon>Bacteria</taxon>
        <taxon>Bacillati</taxon>
        <taxon>Bacillota</taxon>
        <taxon>Bacilli</taxon>
        <taxon>Lactobacillales</taxon>
        <taxon>Streptococcaceae</taxon>
        <taxon>Floricoccus</taxon>
    </lineage>
</organism>